<evidence type="ECO:0000313" key="2">
    <source>
        <dbReference type="Proteomes" id="UP000790709"/>
    </source>
</evidence>
<sequence length="579" mass="65468">MMWWVDVLVGLTCGAVILVPTPSTAAHAVQTPLGAHHDIPLDFGYDELVDWRLDEPPDANATGNLIFETASSLLQFWPNTRYRNGHTIVPGVVRPGTLLYHGTSKQEVPSVPEWTATDPEHSLAFCQGRTETGCWHLTLAATRPLQVLYFDGSSASKLQGNQGGSMDSQDIITWGEPKPEWLYKERERIAALCEWGQQYGLDGFARMQMDFEIMLCNFTAGVEVVTFANLASLKIGPPQDGRPNYKHIMFRATEIIHSSSWHYRYPGETRVQLDLARLVSFYDTALFPSLVSQRAGQERWDHRLLGISAADSAALMKRLDETLSKQDQTNSGVDWPTLFRVIIDRHADRLDLLRDLLADTSTVMDSDELYRQARVIQLQLRVIVTPYALHSATPPNSSMLQQVGTSWAKPVFRGCATAHTTVISSLLSGQMTPSERLLLDAVQQTTRELCRVMVKMWAKGVMNGLDEYLWLDDREGDLPRAVVEGILQDWRTELDGLMTWLDWSVWIKCRPSCGPKRCYIPTWPFGFPSDKLPMSFPAPELQQPQTLEQFMHLQTGTNFADWERPQPKCIRRVQPYAGF</sequence>
<reference evidence="1" key="1">
    <citation type="journal article" date="2021" name="New Phytol.">
        <title>Evolutionary innovations through gain and loss of genes in the ectomycorrhizal Boletales.</title>
        <authorList>
            <person name="Wu G."/>
            <person name="Miyauchi S."/>
            <person name="Morin E."/>
            <person name="Kuo A."/>
            <person name="Drula E."/>
            <person name="Varga T."/>
            <person name="Kohler A."/>
            <person name="Feng B."/>
            <person name="Cao Y."/>
            <person name="Lipzen A."/>
            <person name="Daum C."/>
            <person name="Hundley H."/>
            <person name="Pangilinan J."/>
            <person name="Johnson J."/>
            <person name="Barry K."/>
            <person name="LaButti K."/>
            <person name="Ng V."/>
            <person name="Ahrendt S."/>
            <person name="Min B."/>
            <person name="Choi I.G."/>
            <person name="Park H."/>
            <person name="Plett J.M."/>
            <person name="Magnuson J."/>
            <person name="Spatafora J.W."/>
            <person name="Nagy L.G."/>
            <person name="Henrissat B."/>
            <person name="Grigoriev I.V."/>
            <person name="Yang Z.L."/>
            <person name="Xu J."/>
            <person name="Martin F.M."/>
        </authorList>
    </citation>
    <scope>NUCLEOTIDE SEQUENCE</scope>
    <source>
        <strain evidence="1">KUC20120723A-06</strain>
    </source>
</reference>
<evidence type="ECO:0000313" key="1">
    <source>
        <dbReference type="EMBL" id="KAH7928222.1"/>
    </source>
</evidence>
<protein>
    <submittedName>
        <fullName evidence="1">Uncharacterized protein</fullName>
    </submittedName>
</protein>
<dbReference type="Proteomes" id="UP000790709">
    <property type="component" value="Unassembled WGS sequence"/>
</dbReference>
<accession>A0ACB8BRY8</accession>
<name>A0ACB8BRY8_9AGAM</name>
<gene>
    <name evidence="1" type="ORF">BV22DRAFT_216800</name>
</gene>
<dbReference type="EMBL" id="MU266355">
    <property type="protein sequence ID" value="KAH7928222.1"/>
    <property type="molecule type" value="Genomic_DNA"/>
</dbReference>
<organism evidence="1 2">
    <name type="scientific">Leucogyrophana mollusca</name>
    <dbReference type="NCBI Taxonomy" id="85980"/>
    <lineage>
        <taxon>Eukaryota</taxon>
        <taxon>Fungi</taxon>
        <taxon>Dikarya</taxon>
        <taxon>Basidiomycota</taxon>
        <taxon>Agaricomycotina</taxon>
        <taxon>Agaricomycetes</taxon>
        <taxon>Agaricomycetidae</taxon>
        <taxon>Boletales</taxon>
        <taxon>Boletales incertae sedis</taxon>
        <taxon>Leucogyrophana</taxon>
    </lineage>
</organism>
<keyword evidence="2" id="KW-1185">Reference proteome</keyword>
<proteinExistence type="predicted"/>
<comment type="caution">
    <text evidence="1">The sequence shown here is derived from an EMBL/GenBank/DDBJ whole genome shotgun (WGS) entry which is preliminary data.</text>
</comment>